<evidence type="ECO:0000313" key="3">
    <source>
        <dbReference type="EMBL" id="RDL40549.1"/>
    </source>
</evidence>
<dbReference type="STRING" id="2656787.A0A370TYE7"/>
<sequence length="328" mass="36616">MPNPIRLVTPDNTKPMHADPALNNLFWAKAIRKCADHLLELGPFGELVMNNRLYILRGLVVVKQSLQFVVVDAPEVLLSIHLLKVLVAFFGPIADLPHERPVYLAHLRLFSLIQKSIPASDLHEQSPSFPFLLDDLRIRRERVLKVYRHLLGSVRVASNTHVGKGAKTLNVIVFSLGYRLAPENPFPIPFDDANDGLKWAYANASKYGGDVKKGFVCGGTSFGGHLAALATYRAQKLGILVSGCFSRAPMVLDRSVAKEAWKETLDILPKDVYTPLLNLKTCERFYEYMAIPPKELTSPANDSGTEVHHRCNDWVKMVVPTLKDSSRV</sequence>
<evidence type="ECO:0000259" key="2">
    <source>
        <dbReference type="Pfam" id="PF07859"/>
    </source>
</evidence>
<dbReference type="SUPFAM" id="SSF53474">
    <property type="entry name" value="alpha/beta-Hydrolases"/>
    <property type="match status" value="1"/>
</dbReference>
<dbReference type="AlphaFoldDB" id="A0A370TYE7"/>
<dbReference type="PANTHER" id="PTHR48081">
    <property type="entry name" value="AB HYDROLASE SUPERFAMILY PROTEIN C4A8.06C"/>
    <property type="match status" value="1"/>
</dbReference>
<gene>
    <name evidence="3" type="ORF">BP5553_00528</name>
</gene>
<comment type="caution">
    <text evidence="3">The sequence shown here is derived from an EMBL/GenBank/DDBJ whole genome shotgun (WGS) entry which is preliminary data.</text>
</comment>
<name>A0A370TYE7_9HELO</name>
<dbReference type="InterPro" id="IPR029058">
    <property type="entry name" value="AB_hydrolase_fold"/>
</dbReference>
<dbReference type="Proteomes" id="UP000254866">
    <property type="component" value="Unassembled WGS sequence"/>
</dbReference>
<reference evidence="3 4" key="1">
    <citation type="journal article" date="2018" name="IMA Fungus">
        <title>IMA Genome-F 9: Draft genome sequence of Annulohypoxylon stygium, Aspergillus mulundensis, Berkeleyomyces basicola (syn. Thielaviopsis basicola), Ceratocystis smalleyi, two Cercospora beticola strains, Coleophoma cylindrospora, Fusarium fracticaudum, Phialophora cf. hyalina, and Morchella septimelata.</title>
        <authorList>
            <person name="Wingfield B.D."/>
            <person name="Bills G.F."/>
            <person name="Dong Y."/>
            <person name="Huang W."/>
            <person name="Nel W.J."/>
            <person name="Swalarsk-Parry B.S."/>
            <person name="Vaghefi N."/>
            <person name="Wilken P.M."/>
            <person name="An Z."/>
            <person name="de Beer Z.W."/>
            <person name="De Vos L."/>
            <person name="Chen L."/>
            <person name="Duong T.A."/>
            <person name="Gao Y."/>
            <person name="Hammerbacher A."/>
            <person name="Kikkert J.R."/>
            <person name="Li Y."/>
            <person name="Li H."/>
            <person name="Li K."/>
            <person name="Li Q."/>
            <person name="Liu X."/>
            <person name="Ma X."/>
            <person name="Naidoo K."/>
            <person name="Pethybridge S.J."/>
            <person name="Sun J."/>
            <person name="Steenkamp E.T."/>
            <person name="van der Nest M.A."/>
            <person name="van Wyk S."/>
            <person name="Wingfield M.J."/>
            <person name="Xiong C."/>
            <person name="Yue Q."/>
            <person name="Zhang X."/>
        </authorList>
    </citation>
    <scope>NUCLEOTIDE SEQUENCE [LARGE SCALE GENOMIC DNA]</scope>
    <source>
        <strain evidence="3 4">BP 5553</strain>
    </source>
</reference>
<keyword evidence="1" id="KW-0378">Hydrolase</keyword>
<dbReference type="GeneID" id="43593377"/>
<dbReference type="Gene3D" id="3.40.50.1820">
    <property type="entry name" value="alpha/beta hydrolase"/>
    <property type="match status" value="1"/>
</dbReference>
<dbReference type="InterPro" id="IPR050300">
    <property type="entry name" value="GDXG_lipolytic_enzyme"/>
</dbReference>
<evidence type="ECO:0000313" key="4">
    <source>
        <dbReference type="Proteomes" id="UP000254866"/>
    </source>
</evidence>
<feature type="domain" description="Alpha/beta hydrolase fold-3" evidence="2">
    <location>
        <begin position="152"/>
        <end position="299"/>
    </location>
</feature>
<dbReference type="RefSeq" id="XP_031873205.1">
    <property type="nucleotide sequence ID" value="XM_032009151.1"/>
</dbReference>
<dbReference type="GO" id="GO:0016787">
    <property type="term" value="F:hydrolase activity"/>
    <property type="evidence" value="ECO:0007669"/>
    <property type="project" value="UniProtKB-KW"/>
</dbReference>
<organism evidence="3 4">
    <name type="scientific">Venustampulla echinocandica</name>
    <dbReference type="NCBI Taxonomy" id="2656787"/>
    <lineage>
        <taxon>Eukaryota</taxon>
        <taxon>Fungi</taxon>
        <taxon>Dikarya</taxon>
        <taxon>Ascomycota</taxon>
        <taxon>Pezizomycotina</taxon>
        <taxon>Leotiomycetes</taxon>
        <taxon>Helotiales</taxon>
        <taxon>Pleuroascaceae</taxon>
        <taxon>Venustampulla</taxon>
    </lineage>
</organism>
<keyword evidence="4" id="KW-1185">Reference proteome</keyword>
<accession>A0A370TYE7</accession>
<proteinExistence type="predicted"/>
<dbReference type="InterPro" id="IPR013094">
    <property type="entry name" value="AB_hydrolase_3"/>
</dbReference>
<dbReference type="EMBL" id="NPIC01000001">
    <property type="protein sequence ID" value="RDL40549.1"/>
    <property type="molecule type" value="Genomic_DNA"/>
</dbReference>
<dbReference type="Pfam" id="PF07859">
    <property type="entry name" value="Abhydrolase_3"/>
    <property type="match status" value="1"/>
</dbReference>
<protein>
    <recommendedName>
        <fullName evidence="2">Alpha/beta hydrolase fold-3 domain-containing protein</fullName>
    </recommendedName>
</protein>
<dbReference type="OrthoDB" id="408631at2759"/>
<evidence type="ECO:0000256" key="1">
    <source>
        <dbReference type="ARBA" id="ARBA00022801"/>
    </source>
</evidence>